<evidence type="ECO:0000313" key="3">
    <source>
        <dbReference type="Proteomes" id="UP000095192"/>
    </source>
</evidence>
<organism evidence="2 3">
    <name type="scientific">Cyclospora cayetanensis</name>
    <dbReference type="NCBI Taxonomy" id="88456"/>
    <lineage>
        <taxon>Eukaryota</taxon>
        <taxon>Sar</taxon>
        <taxon>Alveolata</taxon>
        <taxon>Apicomplexa</taxon>
        <taxon>Conoidasida</taxon>
        <taxon>Coccidia</taxon>
        <taxon>Eucoccidiorida</taxon>
        <taxon>Eimeriorina</taxon>
        <taxon>Eimeriidae</taxon>
        <taxon>Cyclospora</taxon>
    </lineage>
</organism>
<evidence type="ECO:0000256" key="1">
    <source>
        <dbReference type="SAM" id="MobiDB-lite"/>
    </source>
</evidence>
<dbReference type="EMBL" id="JROU02001180">
    <property type="protein sequence ID" value="OEH77169.1"/>
    <property type="molecule type" value="Genomic_DNA"/>
</dbReference>
<reference evidence="2 3" key="1">
    <citation type="journal article" date="2016" name="BMC Genomics">
        <title>Comparative genomics reveals Cyclospora cayetanensis possesses coccidia-like metabolism and invasion components but unique surface antigens.</title>
        <authorList>
            <person name="Liu S."/>
            <person name="Wang L."/>
            <person name="Zheng H."/>
            <person name="Xu Z."/>
            <person name="Roellig D.M."/>
            <person name="Li N."/>
            <person name="Frace M.A."/>
            <person name="Tang K."/>
            <person name="Arrowood M.J."/>
            <person name="Moss D.M."/>
            <person name="Zhang L."/>
            <person name="Feng Y."/>
            <person name="Xiao L."/>
        </authorList>
    </citation>
    <scope>NUCLEOTIDE SEQUENCE [LARGE SCALE GENOMIC DNA]</scope>
    <source>
        <strain evidence="2 3">CHN_HEN01</strain>
    </source>
</reference>
<evidence type="ECO:0000313" key="2">
    <source>
        <dbReference type="EMBL" id="OEH77169.1"/>
    </source>
</evidence>
<protein>
    <submittedName>
        <fullName evidence="2">Uncharacterized protein</fullName>
    </submittedName>
</protein>
<feature type="compositionally biased region" description="Gly residues" evidence="1">
    <location>
        <begin position="79"/>
        <end position="90"/>
    </location>
</feature>
<dbReference type="InParanoid" id="A0A1D3D155"/>
<sequence>MGAPYWSLPPDEEGPLGAPGDSESEGLGGGGGASGGPLGSPGAASLACRPQEGGAPWTPFQPRADGRSSRRVSLDSGTGTVGALGGGIVATGGPSPPPAIKPQALKDSVWDLMIPSQGQSSSKRGLVA</sequence>
<dbReference type="AlphaFoldDB" id="A0A1D3D155"/>
<gene>
    <name evidence="2" type="ORF">cyc_09006</name>
</gene>
<dbReference type="VEuPathDB" id="ToxoDB:LOC34621482"/>
<keyword evidence="3" id="KW-1185">Reference proteome</keyword>
<feature type="region of interest" description="Disordered" evidence="1">
    <location>
        <begin position="1"/>
        <end position="102"/>
    </location>
</feature>
<proteinExistence type="predicted"/>
<comment type="caution">
    <text evidence="2">The sequence shown here is derived from an EMBL/GenBank/DDBJ whole genome shotgun (WGS) entry which is preliminary data.</text>
</comment>
<dbReference type="Proteomes" id="UP000095192">
    <property type="component" value="Unassembled WGS sequence"/>
</dbReference>
<name>A0A1D3D155_9EIME</name>
<dbReference type="VEuPathDB" id="ToxoDB:cyc_09006"/>
<feature type="compositionally biased region" description="Gly residues" evidence="1">
    <location>
        <begin position="26"/>
        <end position="39"/>
    </location>
</feature>
<accession>A0A1D3D155</accession>